<sequence>MSEKLFHRLASVPPVIAMCLLSAFSTLATPAQAENGFDALLEKFGKSNGDEGIYSSNGRIEAQTVDVATKYAGRIESVTAQEGDILAAGDEIAQMDTADAMAKLNAAKAAVLRTNAGLTVAQATLMQAQSALSMAQTTYNRVVKLHETGTAPQSTLDDATNTLNSAKASVEMAKAQIEDAKASIAAAEADQEQVQLALNDLTIKAPIRGRVLYRLHEPGEVIDAGYPVVTMLDLSNVYMNIYLPATVTGTLSVGDEARLILDPIPDIVVPATITFISPQSQFTPKNVETQEQREDLVFRVKLSVPRALLVKYEELIKSGVRGIGFVRSQPDMDWPDHLAVNVPE</sequence>
<reference evidence="4 5" key="1">
    <citation type="submission" date="2016-10" db="EMBL/GenBank/DDBJ databases">
        <authorList>
            <person name="de Groot N.N."/>
        </authorList>
    </citation>
    <scope>NUCLEOTIDE SEQUENCE [LARGE SCALE GENOMIC DNA]</scope>
    <source>
        <strain evidence="4 5">CGMCC 1.8891</strain>
    </source>
</reference>
<proteinExistence type="predicted"/>
<evidence type="ECO:0000313" key="5">
    <source>
        <dbReference type="Proteomes" id="UP000183299"/>
    </source>
</evidence>
<feature type="signal peptide" evidence="2">
    <location>
        <begin position="1"/>
        <end position="33"/>
    </location>
</feature>
<dbReference type="Gene3D" id="1.10.287.470">
    <property type="entry name" value="Helix hairpin bin"/>
    <property type="match status" value="1"/>
</dbReference>
<dbReference type="GO" id="GO:0005886">
    <property type="term" value="C:plasma membrane"/>
    <property type="evidence" value="ECO:0007669"/>
    <property type="project" value="TreeGrafter"/>
</dbReference>
<dbReference type="RefSeq" id="WP_066601969.1">
    <property type="nucleotide sequence ID" value="NZ_FORY01000004.1"/>
</dbReference>
<dbReference type="STRING" id="576117.SAMN04488138_10497"/>
<protein>
    <submittedName>
        <fullName evidence="4">HlyD family secretion protein</fullName>
    </submittedName>
</protein>
<organism evidence="4 5">
    <name type="scientific">Celeribacter halophilus</name>
    <dbReference type="NCBI Taxonomy" id="576117"/>
    <lineage>
        <taxon>Bacteria</taxon>
        <taxon>Pseudomonadati</taxon>
        <taxon>Pseudomonadota</taxon>
        <taxon>Alphaproteobacteria</taxon>
        <taxon>Rhodobacterales</taxon>
        <taxon>Roseobacteraceae</taxon>
        <taxon>Celeribacter</taxon>
    </lineage>
</organism>
<accession>A0A1I3QTS7</accession>
<dbReference type="Gene3D" id="2.40.50.100">
    <property type="match status" value="1"/>
</dbReference>
<dbReference type="InterPro" id="IPR058624">
    <property type="entry name" value="MdtA-like_HH"/>
</dbReference>
<evidence type="ECO:0000256" key="1">
    <source>
        <dbReference type="SAM" id="Coils"/>
    </source>
</evidence>
<keyword evidence="2" id="KW-0732">Signal</keyword>
<evidence type="ECO:0000313" key="4">
    <source>
        <dbReference type="EMBL" id="SFJ37140.1"/>
    </source>
</evidence>
<dbReference type="Proteomes" id="UP000183299">
    <property type="component" value="Unassembled WGS sequence"/>
</dbReference>
<dbReference type="Gene3D" id="2.40.30.170">
    <property type="match status" value="1"/>
</dbReference>
<feature type="chain" id="PRO_5010173096" evidence="2">
    <location>
        <begin position="34"/>
        <end position="344"/>
    </location>
</feature>
<feature type="domain" description="Multidrug resistance protein MdtA-like alpha-helical hairpin" evidence="3">
    <location>
        <begin position="118"/>
        <end position="182"/>
    </location>
</feature>
<name>A0A1I3QTS7_9RHOB</name>
<dbReference type="GeneID" id="98664578"/>
<dbReference type="EMBL" id="FORY01000004">
    <property type="protein sequence ID" value="SFJ37140.1"/>
    <property type="molecule type" value="Genomic_DNA"/>
</dbReference>
<gene>
    <name evidence="4" type="ORF">SAMN04488138_10497</name>
</gene>
<evidence type="ECO:0000256" key="2">
    <source>
        <dbReference type="SAM" id="SignalP"/>
    </source>
</evidence>
<dbReference type="AlphaFoldDB" id="A0A1I3QTS7"/>
<dbReference type="PANTHER" id="PTHR30438:SF2">
    <property type="entry name" value="MEMBRANE PROTEIN"/>
    <property type="match status" value="1"/>
</dbReference>
<feature type="coiled-coil region" evidence="1">
    <location>
        <begin position="156"/>
        <end position="204"/>
    </location>
</feature>
<evidence type="ECO:0000259" key="3">
    <source>
        <dbReference type="Pfam" id="PF25876"/>
    </source>
</evidence>
<dbReference type="PANTHER" id="PTHR30438">
    <property type="entry name" value="36 KDA ANTIGEN-RELATED"/>
    <property type="match status" value="1"/>
</dbReference>
<keyword evidence="5" id="KW-1185">Reference proteome</keyword>
<dbReference type="Pfam" id="PF25876">
    <property type="entry name" value="HH_MFP_RND"/>
    <property type="match status" value="1"/>
</dbReference>
<dbReference type="SUPFAM" id="SSF111369">
    <property type="entry name" value="HlyD-like secretion proteins"/>
    <property type="match status" value="2"/>
</dbReference>
<keyword evidence="1" id="KW-0175">Coiled coil</keyword>